<evidence type="ECO:0000313" key="15">
    <source>
        <dbReference type="EMBL" id="GMI69060.1"/>
    </source>
</evidence>
<dbReference type="InterPro" id="IPR045272">
    <property type="entry name" value="ANXUR1/2-like"/>
</dbReference>
<evidence type="ECO:0000256" key="9">
    <source>
        <dbReference type="ARBA" id="ARBA00022989"/>
    </source>
</evidence>
<organism evidence="15 16">
    <name type="scientific">Hibiscus trionum</name>
    <name type="common">Flower of an hour</name>
    <dbReference type="NCBI Taxonomy" id="183268"/>
    <lineage>
        <taxon>Eukaryota</taxon>
        <taxon>Viridiplantae</taxon>
        <taxon>Streptophyta</taxon>
        <taxon>Embryophyta</taxon>
        <taxon>Tracheophyta</taxon>
        <taxon>Spermatophyta</taxon>
        <taxon>Magnoliopsida</taxon>
        <taxon>eudicotyledons</taxon>
        <taxon>Gunneridae</taxon>
        <taxon>Pentapetalae</taxon>
        <taxon>rosids</taxon>
        <taxon>malvids</taxon>
        <taxon>Malvales</taxon>
        <taxon>Malvaceae</taxon>
        <taxon>Malvoideae</taxon>
        <taxon>Hibiscus</taxon>
    </lineage>
</organism>
<keyword evidence="7" id="KW-0418">Kinase</keyword>
<dbReference type="Proteomes" id="UP001165190">
    <property type="component" value="Unassembled WGS sequence"/>
</dbReference>
<evidence type="ECO:0000259" key="14">
    <source>
        <dbReference type="Pfam" id="PF12819"/>
    </source>
</evidence>
<evidence type="ECO:0000313" key="16">
    <source>
        <dbReference type="Proteomes" id="UP001165190"/>
    </source>
</evidence>
<evidence type="ECO:0000256" key="7">
    <source>
        <dbReference type="ARBA" id="ARBA00022777"/>
    </source>
</evidence>
<keyword evidence="10 12" id="KW-0472">Membrane</keyword>
<evidence type="ECO:0000256" key="2">
    <source>
        <dbReference type="ARBA" id="ARBA00022527"/>
    </source>
</evidence>
<keyword evidence="11" id="KW-0325">Glycoprotein</keyword>
<keyword evidence="16" id="KW-1185">Reference proteome</keyword>
<dbReference type="InterPro" id="IPR024788">
    <property type="entry name" value="Malectin-like_Carb-bd_dom"/>
</dbReference>
<feature type="chain" id="PRO_5040876647" evidence="13">
    <location>
        <begin position="19"/>
        <end position="497"/>
    </location>
</feature>
<evidence type="ECO:0000256" key="11">
    <source>
        <dbReference type="ARBA" id="ARBA00023180"/>
    </source>
</evidence>
<keyword evidence="6" id="KW-0547">Nucleotide-binding</keyword>
<evidence type="ECO:0000256" key="10">
    <source>
        <dbReference type="ARBA" id="ARBA00023136"/>
    </source>
</evidence>
<keyword evidence="2" id="KW-0723">Serine/threonine-protein kinase</keyword>
<sequence length="497" mass="56027">MPFLITIVFLSLFSSASTTSSAPYTPTDYILLNSGASSNTTSDDEARHWAADGDDRYSNTSSFSSIASYLEPSVTEVPYMTARIFHGDFTYKFPVSPGPKFLRLYFYPTQYPGLDMTASFFSVTANKYTLLSNFSAYLVSSASPPQAFIVKEFVITVGTEQMLDVTFSPSPNSFAFINGIEIVSMPANLYTGQTYGSILLVDTNYFFELENITALETAYRLNVGGRDILSVEDSGMFRTWSQDGDYIFGAAFGITPYQPNATIKYTEATPVYTAPEVLYETARTMGPIASINLNYNLTWVFTVDPGFYYLVRLHFCETETFLQYINQRVFNIFINNHTALKGMDVIGLSGGNGIPVYKDYVVWVPQSVNDLWVALHPQTREKPQFYDAILNGLEIFKLSNWDGSLAAPNPRPETVLLAEKHSKMKGKFLKQKSVIVGATLSIIVPMVLIFVFWLRKHLLRTTEALNRRKVERPKQKCTENWVTKHVTYSYMVNLDRV</sequence>
<dbReference type="OrthoDB" id="1720310at2759"/>
<dbReference type="EMBL" id="BSYR01000006">
    <property type="protein sequence ID" value="GMI69060.1"/>
    <property type="molecule type" value="Genomic_DNA"/>
</dbReference>
<name>A0A9W7H0Y6_HIBTR</name>
<feature type="domain" description="Malectin-like" evidence="14">
    <location>
        <begin position="35"/>
        <end position="397"/>
    </location>
</feature>
<dbReference type="Gene3D" id="2.60.120.430">
    <property type="entry name" value="Galactose-binding lectin"/>
    <property type="match status" value="2"/>
</dbReference>
<feature type="transmembrane region" description="Helical" evidence="12">
    <location>
        <begin position="434"/>
        <end position="454"/>
    </location>
</feature>
<evidence type="ECO:0000256" key="8">
    <source>
        <dbReference type="ARBA" id="ARBA00022840"/>
    </source>
</evidence>
<reference evidence="15" key="1">
    <citation type="submission" date="2023-05" db="EMBL/GenBank/DDBJ databases">
        <title>Genome and transcriptome analyses reveal genes involved in the formation of fine ridges on petal epidermal cells in Hibiscus trionum.</title>
        <authorList>
            <person name="Koshimizu S."/>
            <person name="Masuda S."/>
            <person name="Ishii T."/>
            <person name="Shirasu K."/>
            <person name="Hoshino A."/>
            <person name="Arita M."/>
        </authorList>
    </citation>
    <scope>NUCLEOTIDE SEQUENCE</scope>
    <source>
        <strain evidence="15">Hamamatsu line</strain>
    </source>
</reference>
<keyword evidence="9 12" id="KW-1133">Transmembrane helix</keyword>
<evidence type="ECO:0000256" key="12">
    <source>
        <dbReference type="SAM" id="Phobius"/>
    </source>
</evidence>
<evidence type="ECO:0000256" key="3">
    <source>
        <dbReference type="ARBA" id="ARBA00022679"/>
    </source>
</evidence>
<dbReference type="FunFam" id="2.60.120.430:FF:000003">
    <property type="entry name" value="FERONIA receptor-like kinase"/>
    <property type="match status" value="1"/>
</dbReference>
<evidence type="ECO:0000256" key="1">
    <source>
        <dbReference type="ARBA" id="ARBA00004479"/>
    </source>
</evidence>
<comment type="subcellular location">
    <subcellularLocation>
        <location evidence="1">Membrane</location>
        <topology evidence="1">Single-pass type I membrane protein</topology>
    </subcellularLocation>
</comment>
<dbReference type="GO" id="GO:0004714">
    <property type="term" value="F:transmembrane receptor protein tyrosine kinase activity"/>
    <property type="evidence" value="ECO:0007669"/>
    <property type="project" value="InterPro"/>
</dbReference>
<evidence type="ECO:0000256" key="4">
    <source>
        <dbReference type="ARBA" id="ARBA00022692"/>
    </source>
</evidence>
<dbReference type="PANTHER" id="PTHR34590">
    <property type="entry name" value="OS03G0124300 PROTEIN-RELATED"/>
    <property type="match status" value="1"/>
</dbReference>
<keyword evidence="3" id="KW-0808">Transferase</keyword>
<accession>A0A9W7H0Y6</accession>
<comment type="caution">
    <text evidence="15">The sequence shown here is derived from an EMBL/GenBank/DDBJ whole genome shotgun (WGS) entry which is preliminary data.</text>
</comment>
<dbReference type="PANTHER" id="PTHR34590:SF5">
    <property type="entry name" value="OS04G0586500 PROTEIN"/>
    <property type="match status" value="1"/>
</dbReference>
<keyword evidence="4 12" id="KW-0812">Transmembrane</keyword>
<evidence type="ECO:0000256" key="6">
    <source>
        <dbReference type="ARBA" id="ARBA00022741"/>
    </source>
</evidence>
<evidence type="ECO:0000256" key="13">
    <source>
        <dbReference type="SAM" id="SignalP"/>
    </source>
</evidence>
<dbReference type="Pfam" id="PF12819">
    <property type="entry name" value="Malectin_like"/>
    <property type="match status" value="1"/>
</dbReference>
<feature type="signal peptide" evidence="13">
    <location>
        <begin position="1"/>
        <end position="18"/>
    </location>
</feature>
<gene>
    <name evidence="15" type="ORF">HRI_000575300</name>
</gene>
<dbReference type="GO" id="GO:0016020">
    <property type="term" value="C:membrane"/>
    <property type="evidence" value="ECO:0007669"/>
    <property type="project" value="UniProtKB-SubCell"/>
</dbReference>
<keyword evidence="8" id="KW-0067">ATP-binding</keyword>
<dbReference type="AlphaFoldDB" id="A0A9W7H0Y6"/>
<dbReference type="GO" id="GO:0004674">
    <property type="term" value="F:protein serine/threonine kinase activity"/>
    <property type="evidence" value="ECO:0007669"/>
    <property type="project" value="UniProtKB-KW"/>
</dbReference>
<evidence type="ECO:0000256" key="5">
    <source>
        <dbReference type="ARBA" id="ARBA00022729"/>
    </source>
</evidence>
<dbReference type="FunFam" id="2.60.120.430:FF:000007">
    <property type="entry name" value="FERONIA receptor-like kinase"/>
    <property type="match status" value="1"/>
</dbReference>
<protein>
    <submittedName>
        <fullName evidence="15">FERONIA</fullName>
    </submittedName>
</protein>
<dbReference type="GO" id="GO:0005524">
    <property type="term" value="F:ATP binding"/>
    <property type="evidence" value="ECO:0007669"/>
    <property type="project" value="UniProtKB-KW"/>
</dbReference>
<keyword evidence="5 13" id="KW-0732">Signal</keyword>
<proteinExistence type="predicted"/>